<proteinExistence type="predicted"/>
<evidence type="ECO:0000256" key="1">
    <source>
        <dbReference type="ARBA" id="ARBA00004141"/>
    </source>
</evidence>
<dbReference type="Pfam" id="PF00335">
    <property type="entry name" value="Tetraspanin"/>
    <property type="match status" value="1"/>
</dbReference>
<dbReference type="GO" id="GO:0016020">
    <property type="term" value="C:membrane"/>
    <property type="evidence" value="ECO:0007669"/>
    <property type="project" value="UniProtKB-SubCell"/>
</dbReference>
<accession>A0A7S4SR30</accession>
<reference evidence="6" key="1">
    <citation type="submission" date="2021-01" db="EMBL/GenBank/DDBJ databases">
        <authorList>
            <person name="Corre E."/>
            <person name="Pelletier E."/>
            <person name="Niang G."/>
            <person name="Scheremetjew M."/>
            <person name="Finn R."/>
            <person name="Kale V."/>
            <person name="Holt S."/>
            <person name="Cochrane G."/>
            <person name="Meng A."/>
            <person name="Brown T."/>
            <person name="Cohen L."/>
        </authorList>
    </citation>
    <scope>NUCLEOTIDE SEQUENCE</scope>
    <source>
        <strain evidence="6">GSO104</strain>
    </source>
</reference>
<keyword evidence="4 5" id="KW-0472">Membrane</keyword>
<feature type="transmembrane region" description="Helical" evidence="5">
    <location>
        <begin position="224"/>
        <end position="251"/>
    </location>
</feature>
<gene>
    <name evidence="6" type="ORF">DBRI00130_LOCUS38453</name>
</gene>
<keyword evidence="3 5" id="KW-1133">Transmembrane helix</keyword>
<protein>
    <recommendedName>
        <fullName evidence="7">Tetraspanin</fullName>
    </recommendedName>
</protein>
<sequence length="269" mass="28791">MGECCKGLCKSFLVVLNMLVLLVGLAITGISIYLIVIQYQDNTFGDQYGLWLVWAPFALGCIIWIMALVGCCITLEENGCMLYTYSIIQLLFGIIIVVIGAFVVVYTGYQKDIAAAGVNLRGLDAGMADTKWYMSDWNLGVYTSCCMSSTTLPDACASTTSLTCYHTKSAVEAGMTAGATTAGDAGVCKTLKDFVGAAACPGNAATNAGIPLFNAGVYNYYDKYFWPAGVAFCVFGGILLLAFFGSCYVACTRKSKEEARYQNTGKPMV</sequence>
<dbReference type="InterPro" id="IPR018499">
    <property type="entry name" value="Tetraspanin/Peripherin"/>
</dbReference>
<evidence type="ECO:0000256" key="3">
    <source>
        <dbReference type="ARBA" id="ARBA00022989"/>
    </source>
</evidence>
<comment type="subcellular location">
    <subcellularLocation>
        <location evidence="1">Membrane</location>
        <topology evidence="1">Multi-pass membrane protein</topology>
    </subcellularLocation>
</comment>
<dbReference type="EMBL" id="HBNS01052386">
    <property type="protein sequence ID" value="CAE4653180.1"/>
    <property type="molecule type" value="Transcribed_RNA"/>
</dbReference>
<evidence type="ECO:0000256" key="2">
    <source>
        <dbReference type="ARBA" id="ARBA00022692"/>
    </source>
</evidence>
<dbReference type="PRINTS" id="PR00259">
    <property type="entry name" value="TMFOUR"/>
</dbReference>
<evidence type="ECO:0000313" key="6">
    <source>
        <dbReference type="EMBL" id="CAE4653180.1"/>
    </source>
</evidence>
<name>A0A7S4SR30_9STRA</name>
<organism evidence="6">
    <name type="scientific">Ditylum brightwellii</name>
    <dbReference type="NCBI Taxonomy" id="49249"/>
    <lineage>
        <taxon>Eukaryota</taxon>
        <taxon>Sar</taxon>
        <taxon>Stramenopiles</taxon>
        <taxon>Ochrophyta</taxon>
        <taxon>Bacillariophyta</taxon>
        <taxon>Mediophyceae</taxon>
        <taxon>Lithodesmiophycidae</taxon>
        <taxon>Lithodesmiales</taxon>
        <taxon>Lithodesmiaceae</taxon>
        <taxon>Ditylum</taxon>
    </lineage>
</organism>
<evidence type="ECO:0000256" key="5">
    <source>
        <dbReference type="SAM" id="Phobius"/>
    </source>
</evidence>
<feature type="transmembrane region" description="Helical" evidence="5">
    <location>
        <begin position="87"/>
        <end position="109"/>
    </location>
</feature>
<feature type="transmembrane region" description="Helical" evidence="5">
    <location>
        <begin position="48"/>
        <end position="75"/>
    </location>
</feature>
<dbReference type="AlphaFoldDB" id="A0A7S4SR30"/>
<feature type="transmembrane region" description="Helical" evidence="5">
    <location>
        <begin position="12"/>
        <end position="36"/>
    </location>
</feature>
<evidence type="ECO:0008006" key="7">
    <source>
        <dbReference type="Google" id="ProtNLM"/>
    </source>
</evidence>
<keyword evidence="2 5" id="KW-0812">Transmembrane</keyword>
<evidence type="ECO:0000256" key="4">
    <source>
        <dbReference type="ARBA" id="ARBA00023136"/>
    </source>
</evidence>